<dbReference type="SUPFAM" id="SSF53850">
    <property type="entry name" value="Periplasmic binding protein-like II"/>
    <property type="match status" value="1"/>
</dbReference>
<sequence>MMKRIIITLMVFVLCAGVVGCQSREVQEPVTLKVAGLDHNRFMERYGNTFTLENRNIALDVIPYELIPESGSTEDLMRFMTEYQPDIFILGTTNFRPAVETGLLLALDTFLDKSEFTAGSYPESLLQRLRNDSGQDQLFGLSPFYLSSALLYNKRLFDEYRVDYPTDGMSWKDVFALAGKFPSHDEAGNRIYGYYQPENRPIEEKLIRMIYYAGLGEDLSFIDPLNGEVTMHTSSWLHLWETFIHAYQDGIISDEQMEKLSDFPGITPQERVQAFLEGKAAMVVSETSIFELADKLKELEIQAVEAPGTYQTRMQAGDTFAITSLSKHPERAWEFIEFVNSEKAGLYHMIWGGLPIYSPQLERQWGLDLSAFHEKEASLYGIYSDNGLPDGFLRRYFEVGAGEVALILNEGKSIERALDDLQAVISSEY</sequence>
<organism evidence="1 2">
    <name type="scientific">Xylanibacillus composti</name>
    <dbReference type="NCBI Taxonomy" id="1572762"/>
    <lineage>
        <taxon>Bacteria</taxon>
        <taxon>Bacillati</taxon>
        <taxon>Bacillota</taxon>
        <taxon>Bacilli</taxon>
        <taxon>Bacillales</taxon>
        <taxon>Paenibacillaceae</taxon>
        <taxon>Xylanibacillus</taxon>
    </lineage>
</organism>
<dbReference type="PANTHER" id="PTHR43649:SF12">
    <property type="entry name" value="DIACETYLCHITOBIOSE BINDING PROTEIN DASA"/>
    <property type="match status" value="1"/>
</dbReference>
<dbReference type="InterPro" id="IPR006059">
    <property type="entry name" value="SBP"/>
</dbReference>
<protein>
    <submittedName>
        <fullName evidence="1">Extracellular solute-binding protein</fullName>
    </submittedName>
</protein>
<proteinExistence type="predicted"/>
<dbReference type="Proteomes" id="UP000677918">
    <property type="component" value="Unassembled WGS sequence"/>
</dbReference>
<dbReference type="PANTHER" id="PTHR43649">
    <property type="entry name" value="ARABINOSE-BINDING PROTEIN-RELATED"/>
    <property type="match status" value="1"/>
</dbReference>
<dbReference type="Pfam" id="PF01547">
    <property type="entry name" value="SBP_bac_1"/>
    <property type="match status" value="1"/>
</dbReference>
<dbReference type="PROSITE" id="PS51257">
    <property type="entry name" value="PROKAR_LIPOPROTEIN"/>
    <property type="match status" value="1"/>
</dbReference>
<dbReference type="RefSeq" id="WP_315910946.1">
    <property type="nucleotide sequence ID" value="NZ_QQSZ01000004.1"/>
</dbReference>
<gene>
    <name evidence="1" type="ORF">XYCOK13_01220</name>
</gene>
<dbReference type="AlphaFoldDB" id="A0A8J4H222"/>
<evidence type="ECO:0000313" key="2">
    <source>
        <dbReference type="Proteomes" id="UP000677918"/>
    </source>
</evidence>
<dbReference type="InterPro" id="IPR050490">
    <property type="entry name" value="Bact_solute-bd_prot1"/>
</dbReference>
<name>A0A8J4H222_9BACL</name>
<keyword evidence="2" id="KW-1185">Reference proteome</keyword>
<accession>A0A8J4H222</accession>
<dbReference type="Gene3D" id="3.40.190.10">
    <property type="entry name" value="Periplasmic binding protein-like II"/>
    <property type="match status" value="1"/>
</dbReference>
<dbReference type="EMBL" id="BOVK01000002">
    <property type="protein sequence ID" value="GIQ67298.1"/>
    <property type="molecule type" value="Genomic_DNA"/>
</dbReference>
<comment type="caution">
    <text evidence="1">The sequence shown here is derived from an EMBL/GenBank/DDBJ whole genome shotgun (WGS) entry which is preliminary data.</text>
</comment>
<evidence type="ECO:0000313" key="1">
    <source>
        <dbReference type="EMBL" id="GIQ67298.1"/>
    </source>
</evidence>
<reference evidence="1" key="1">
    <citation type="submission" date="2021-04" db="EMBL/GenBank/DDBJ databases">
        <title>Draft genome sequence of Xylanibacillus composti strain K13.</title>
        <authorList>
            <person name="Uke A."/>
            <person name="Chhe C."/>
            <person name="Baramee S."/>
            <person name="Kosugi A."/>
        </authorList>
    </citation>
    <scope>NUCLEOTIDE SEQUENCE</scope>
    <source>
        <strain evidence="1">K13</strain>
    </source>
</reference>